<accession>A0AAN6VEM9</accession>
<proteinExistence type="predicted"/>
<dbReference type="AlphaFoldDB" id="A0AAN6VEM9"/>
<name>A0AAN6VEM9_9PEZI</name>
<dbReference type="Proteomes" id="UP001302745">
    <property type="component" value="Unassembled WGS sequence"/>
</dbReference>
<organism evidence="1 2">
    <name type="scientific">Chaetomidium leptoderma</name>
    <dbReference type="NCBI Taxonomy" id="669021"/>
    <lineage>
        <taxon>Eukaryota</taxon>
        <taxon>Fungi</taxon>
        <taxon>Dikarya</taxon>
        <taxon>Ascomycota</taxon>
        <taxon>Pezizomycotina</taxon>
        <taxon>Sordariomycetes</taxon>
        <taxon>Sordariomycetidae</taxon>
        <taxon>Sordariales</taxon>
        <taxon>Chaetomiaceae</taxon>
        <taxon>Chaetomidium</taxon>
    </lineage>
</organism>
<evidence type="ECO:0000313" key="2">
    <source>
        <dbReference type="Proteomes" id="UP001302745"/>
    </source>
</evidence>
<comment type="caution">
    <text evidence="1">The sequence shown here is derived from an EMBL/GenBank/DDBJ whole genome shotgun (WGS) entry which is preliminary data.</text>
</comment>
<reference evidence="1" key="2">
    <citation type="submission" date="2023-05" db="EMBL/GenBank/DDBJ databases">
        <authorList>
            <consortium name="Lawrence Berkeley National Laboratory"/>
            <person name="Steindorff A."/>
            <person name="Hensen N."/>
            <person name="Bonometti L."/>
            <person name="Westerberg I."/>
            <person name="Brannstrom I.O."/>
            <person name="Guillou S."/>
            <person name="Cros-Aarteil S."/>
            <person name="Calhoun S."/>
            <person name="Haridas S."/>
            <person name="Kuo A."/>
            <person name="Mondo S."/>
            <person name="Pangilinan J."/>
            <person name="Riley R."/>
            <person name="Labutti K."/>
            <person name="Andreopoulos B."/>
            <person name="Lipzen A."/>
            <person name="Chen C."/>
            <person name="Yanf M."/>
            <person name="Daum C."/>
            <person name="Ng V."/>
            <person name="Clum A."/>
            <person name="Ohm R."/>
            <person name="Martin F."/>
            <person name="Silar P."/>
            <person name="Natvig D."/>
            <person name="Lalanne C."/>
            <person name="Gautier V."/>
            <person name="Ament-Velasquez S.L."/>
            <person name="Kruys A."/>
            <person name="Hutchinson M.I."/>
            <person name="Powell A.J."/>
            <person name="Barry K."/>
            <person name="Miller A.N."/>
            <person name="Grigoriev I.V."/>
            <person name="Debuchy R."/>
            <person name="Gladieux P."/>
            <person name="Thoren M.H."/>
            <person name="Johannesson H."/>
        </authorList>
    </citation>
    <scope>NUCLEOTIDE SEQUENCE</scope>
    <source>
        <strain evidence="1">CBS 538.74</strain>
    </source>
</reference>
<dbReference type="EMBL" id="MU857158">
    <property type="protein sequence ID" value="KAK4149456.1"/>
    <property type="molecule type" value="Genomic_DNA"/>
</dbReference>
<gene>
    <name evidence="1" type="ORF">C8A00DRAFT_18863</name>
</gene>
<reference evidence="1" key="1">
    <citation type="journal article" date="2023" name="Mol. Phylogenet. Evol.">
        <title>Genome-scale phylogeny and comparative genomics of the fungal order Sordariales.</title>
        <authorList>
            <person name="Hensen N."/>
            <person name="Bonometti L."/>
            <person name="Westerberg I."/>
            <person name="Brannstrom I.O."/>
            <person name="Guillou S."/>
            <person name="Cros-Aarteil S."/>
            <person name="Calhoun S."/>
            <person name="Haridas S."/>
            <person name="Kuo A."/>
            <person name="Mondo S."/>
            <person name="Pangilinan J."/>
            <person name="Riley R."/>
            <person name="LaButti K."/>
            <person name="Andreopoulos B."/>
            <person name="Lipzen A."/>
            <person name="Chen C."/>
            <person name="Yan M."/>
            <person name="Daum C."/>
            <person name="Ng V."/>
            <person name="Clum A."/>
            <person name="Steindorff A."/>
            <person name="Ohm R.A."/>
            <person name="Martin F."/>
            <person name="Silar P."/>
            <person name="Natvig D.O."/>
            <person name="Lalanne C."/>
            <person name="Gautier V."/>
            <person name="Ament-Velasquez S.L."/>
            <person name="Kruys A."/>
            <person name="Hutchinson M.I."/>
            <person name="Powell A.J."/>
            <person name="Barry K."/>
            <person name="Miller A.N."/>
            <person name="Grigoriev I.V."/>
            <person name="Debuchy R."/>
            <person name="Gladieux P."/>
            <person name="Hiltunen Thoren M."/>
            <person name="Johannesson H."/>
        </authorList>
    </citation>
    <scope>NUCLEOTIDE SEQUENCE</scope>
    <source>
        <strain evidence="1">CBS 538.74</strain>
    </source>
</reference>
<protein>
    <submittedName>
        <fullName evidence="1">Uncharacterized protein</fullName>
    </submittedName>
</protein>
<evidence type="ECO:0000313" key="1">
    <source>
        <dbReference type="EMBL" id="KAK4149456.1"/>
    </source>
</evidence>
<keyword evidence="2" id="KW-1185">Reference proteome</keyword>
<sequence>MSDISDEKYSHLHVIYEDLQRLKEDKWGWVIYRTTYKDDAGWDRFKSYVKKWSDDDFSKPGVPRGLSAGGWTFVSDPALDGASREQLRHHFREWRKTAWHTENPRRKLAFPTSMSDLSPRYIMFIQVDEESLNSVLDGTGDITDPAWVHLVRCDDDLDVGVQPPFQHPRTDQWVVDEGWMMIAASNIHGSFYVTIGNVSDSWDVFYMVPPDVQW</sequence>